<accession>A0ABU9C788</accession>
<organism evidence="2 3">
    <name type="scientific">Ideonella margarita</name>
    <dbReference type="NCBI Taxonomy" id="2984191"/>
    <lineage>
        <taxon>Bacteria</taxon>
        <taxon>Pseudomonadati</taxon>
        <taxon>Pseudomonadota</taxon>
        <taxon>Betaproteobacteria</taxon>
        <taxon>Burkholderiales</taxon>
        <taxon>Sphaerotilaceae</taxon>
        <taxon>Ideonella</taxon>
    </lineage>
</organism>
<comment type="caution">
    <text evidence="2">The sequence shown here is derived from an EMBL/GenBank/DDBJ whole genome shotgun (WGS) entry which is preliminary data.</text>
</comment>
<dbReference type="EMBL" id="JBBUTI010000011">
    <property type="protein sequence ID" value="MEK8047758.1"/>
    <property type="molecule type" value="Genomic_DNA"/>
</dbReference>
<evidence type="ECO:0000313" key="3">
    <source>
        <dbReference type="Proteomes" id="UP001379945"/>
    </source>
</evidence>
<dbReference type="RefSeq" id="WP_341400066.1">
    <property type="nucleotide sequence ID" value="NZ_JBBUTI010000011.1"/>
</dbReference>
<gene>
    <name evidence="2" type="ORF">AACH00_15450</name>
</gene>
<dbReference type="Proteomes" id="UP001379945">
    <property type="component" value="Unassembled WGS sequence"/>
</dbReference>
<feature type="compositionally biased region" description="Basic and acidic residues" evidence="1">
    <location>
        <begin position="17"/>
        <end position="38"/>
    </location>
</feature>
<sequence length="67" mass="7325">MTRQHAPNEVALQAREQGGHEHDDGHANGHDANDEGRLDAALAQEAQRDDPFKRLPPGQHGQVGRGR</sequence>
<proteinExistence type="predicted"/>
<evidence type="ECO:0000256" key="1">
    <source>
        <dbReference type="SAM" id="MobiDB-lite"/>
    </source>
</evidence>
<protein>
    <submittedName>
        <fullName evidence="2">Uncharacterized protein</fullName>
    </submittedName>
</protein>
<evidence type="ECO:0000313" key="2">
    <source>
        <dbReference type="EMBL" id="MEK8047758.1"/>
    </source>
</evidence>
<keyword evidence="3" id="KW-1185">Reference proteome</keyword>
<name>A0ABU9C788_9BURK</name>
<feature type="region of interest" description="Disordered" evidence="1">
    <location>
        <begin position="1"/>
        <end position="67"/>
    </location>
</feature>
<reference evidence="2 3" key="1">
    <citation type="submission" date="2024-04" db="EMBL/GenBank/DDBJ databases">
        <title>Novel species of the genus Ideonella isolated from streams.</title>
        <authorList>
            <person name="Lu H."/>
        </authorList>
    </citation>
    <scope>NUCLEOTIDE SEQUENCE [LARGE SCALE GENOMIC DNA]</scope>
    <source>
        <strain evidence="2 3">LYT19W</strain>
    </source>
</reference>